<keyword evidence="7 11" id="KW-0801">TPQ</keyword>
<dbReference type="NCBIfam" id="NF008559">
    <property type="entry name" value="PRK11504.1"/>
    <property type="match status" value="1"/>
</dbReference>
<feature type="region of interest" description="Disordered" evidence="14">
    <location>
        <begin position="628"/>
        <end position="654"/>
    </location>
</feature>
<dbReference type="PANTHER" id="PTHR10638">
    <property type="entry name" value="COPPER AMINE OXIDASE"/>
    <property type="match status" value="1"/>
</dbReference>
<keyword evidence="9 13" id="KW-0186">Copper</keyword>
<evidence type="ECO:0000256" key="5">
    <source>
        <dbReference type="ARBA" id="ARBA00011738"/>
    </source>
</evidence>
<keyword evidence="8 13" id="KW-0560">Oxidoreductase</keyword>
<evidence type="ECO:0000259" key="15">
    <source>
        <dbReference type="Pfam" id="PF01179"/>
    </source>
</evidence>
<sequence length="654" mass="71924">MSTTATTDVDVALRTMSADEVDRVCEILRASGDLGENSVVSYLGLAEPDRRTIATDPGPRRFRGFLLDLSSGESRDVLVCPADDEVLSSRVLDPMTDGAVPVVLREFSLVEEVVHANPDWRAAMARRGLTDLSTLRVNPLSAGVLADGESGRRIQRCFTFVQRTPDDLGWAHPVDGVTVMVDVISGTVLEVVDYAELPVPAEDGNFHLASWRGPDRDDLRPIEITQPDGPSFTIDELGVLRWAGWRLQVTFDQREGLVLRNIAIQDGQTLRPVLARASLAEMVVPYGDPSPQRWFQNFFDGGEYLLGGFANSLELGCDCLGEITYLDAVVCDNAGRSRTVPQAICIHEEDTGILWKHTDHWNGSSESRRNRRLVVSFFVTVGNYDYGFYWYFGLDGAIELEVKATGVVFTSAFPGTGYQFATEVAPGLGAPIHQHLFCARLDVTVDGPVNAVDEIDAVPWPIGPDNPRGNAFGQTVTRLRREGDAQRTADNTRSRIWRISNPGRQNRLGQDVGWALHPEGLPVLLADPRSDIARRAAFATRNLWVTAYDPAQNYPAGDFVNLHPGGAGLPAWTADDRPVDGTDITLWHTFGLTHYPRIEDWPVMPVDRTGFVLRPHGFFDRNPALNVPPTTGSGCHPGHHQAGHPHDDHHGGDQ</sequence>
<dbReference type="InterPro" id="IPR000269">
    <property type="entry name" value="Cu_amine_oxidase"/>
</dbReference>
<dbReference type="RefSeq" id="WP_188941072.1">
    <property type="nucleotide sequence ID" value="NZ_BMNA01000003.1"/>
</dbReference>
<feature type="compositionally biased region" description="Basic and acidic residues" evidence="14">
    <location>
        <begin position="644"/>
        <end position="654"/>
    </location>
</feature>
<comment type="PTM">
    <text evidence="12 13">Topaquinone (TPQ) is generated by copper-dependent autoxidation of a specific tyrosyl residue.</text>
</comment>
<evidence type="ECO:0000313" key="19">
    <source>
        <dbReference type="Proteomes" id="UP000655208"/>
    </source>
</evidence>
<name>A0A917SUV9_9ACTN</name>
<feature type="active site" description="Proton acceptor" evidence="11">
    <location>
        <position position="300"/>
    </location>
</feature>
<comment type="caution">
    <text evidence="18">The sequence shown here is derived from an EMBL/GenBank/DDBJ whole genome shotgun (WGS) entry which is preliminary data.</text>
</comment>
<comment type="cofactor">
    <cofactor evidence="3">
        <name>Zn(2+)</name>
        <dbReference type="ChEBI" id="CHEBI:29105"/>
    </cofactor>
</comment>
<evidence type="ECO:0000256" key="12">
    <source>
        <dbReference type="PIRSR" id="PIRSR600269-51"/>
    </source>
</evidence>
<feature type="domain" description="Copper amine oxidase N3-terminal" evidence="16">
    <location>
        <begin position="101"/>
        <end position="191"/>
    </location>
</feature>
<dbReference type="GO" id="GO:0005507">
    <property type="term" value="F:copper ion binding"/>
    <property type="evidence" value="ECO:0007669"/>
    <property type="project" value="InterPro"/>
</dbReference>
<dbReference type="Pfam" id="PF21994">
    <property type="entry name" value="AGAO-like_N2"/>
    <property type="match status" value="1"/>
</dbReference>
<dbReference type="InterPro" id="IPR036460">
    <property type="entry name" value="Cu_amine_oxidase_C_sf"/>
</dbReference>
<dbReference type="GO" id="GO:0009308">
    <property type="term" value="P:amine metabolic process"/>
    <property type="evidence" value="ECO:0007669"/>
    <property type="project" value="UniProtKB-UniRule"/>
</dbReference>
<evidence type="ECO:0000256" key="2">
    <source>
        <dbReference type="ARBA" id="ARBA00001936"/>
    </source>
</evidence>
<keyword evidence="19" id="KW-1185">Reference proteome</keyword>
<comment type="subunit">
    <text evidence="5">Homodimer.</text>
</comment>
<keyword evidence="10" id="KW-0464">Manganese</keyword>
<evidence type="ECO:0000256" key="13">
    <source>
        <dbReference type="RuleBase" id="RU000672"/>
    </source>
</evidence>
<proteinExistence type="inferred from homology"/>
<dbReference type="InterPro" id="IPR015802">
    <property type="entry name" value="Cu_amine_oxidase_N3"/>
</dbReference>
<accession>A0A917SUV9</accession>
<dbReference type="PANTHER" id="PTHR10638:SF86">
    <property type="entry name" value="COPPER AMINE OXIDASE 1-RELATED"/>
    <property type="match status" value="1"/>
</dbReference>
<dbReference type="AlphaFoldDB" id="A0A917SUV9"/>
<organism evidence="18 19">
    <name type="scientific">Nakamurella endophytica</name>
    <dbReference type="NCBI Taxonomy" id="1748367"/>
    <lineage>
        <taxon>Bacteria</taxon>
        <taxon>Bacillati</taxon>
        <taxon>Actinomycetota</taxon>
        <taxon>Actinomycetes</taxon>
        <taxon>Nakamurellales</taxon>
        <taxon>Nakamurellaceae</taxon>
        <taxon>Nakamurella</taxon>
    </lineage>
</organism>
<dbReference type="PROSITE" id="PS01164">
    <property type="entry name" value="COPPER_AMINE_OXID_1"/>
    <property type="match status" value="1"/>
</dbReference>
<reference evidence="18" key="2">
    <citation type="submission" date="2020-09" db="EMBL/GenBank/DDBJ databases">
        <authorList>
            <person name="Sun Q."/>
            <person name="Zhou Y."/>
        </authorList>
    </citation>
    <scope>NUCLEOTIDE SEQUENCE</scope>
    <source>
        <strain evidence="18">CGMCC 4.7308</strain>
    </source>
</reference>
<gene>
    <name evidence="18" type="ORF">GCM10011594_16740</name>
</gene>
<evidence type="ECO:0000256" key="4">
    <source>
        <dbReference type="ARBA" id="ARBA00007983"/>
    </source>
</evidence>
<feature type="domain" description="AGAO-like N2" evidence="17">
    <location>
        <begin position="18"/>
        <end position="88"/>
    </location>
</feature>
<evidence type="ECO:0000259" key="16">
    <source>
        <dbReference type="Pfam" id="PF02728"/>
    </source>
</evidence>
<dbReference type="InterPro" id="IPR054157">
    <property type="entry name" value="AGAO-like_N2"/>
</dbReference>
<dbReference type="GO" id="GO:0048038">
    <property type="term" value="F:quinone binding"/>
    <property type="evidence" value="ECO:0007669"/>
    <property type="project" value="InterPro"/>
</dbReference>
<dbReference type="InterPro" id="IPR016182">
    <property type="entry name" value="Cu_amine_oxidase_N-reg"/>
</dbReference>
<evidence type="ECO:0000256" key="8">
    <source>
        <dbReference type="ARBA" id="ARBA00023002"/>
    </source>
</evidence>
<comment type="cofactor">
    <cofactor evidence="2">
        <name>Mn(2+)</name>
        <dbReference type="ChEBI" id="CHEBI:29035"/>
    </cofactor>
</comment>
<dbReference type="Pfam" id="PF02728">
    <property type="entry name" value="Cu_amine_oxidN3"/>
    <property type="match status" value="1"/>
</dbReference>
<feature type="active site" description="Schiff-base intermediate with substrate; via topaquinone" evidence="11">
    <location>
        <position position="384"/>
    </location>
</feature>
<dbReference type="Gene3D" id="2.70.98.20">
    <property type="entry name" value="Copper amine oxidase, catalytic domain"/>
    <property type="match status" value="1"/>
</dbReference>
<protein>
    <recommendedName>
        <fullName evidence="13">Amine oxidase</fullName>
        <ecNumber evidence="13">1.4.3.-</ecNumber>
    </recommendedName>
</protein>
<dbReference type="InterPro" id="IPR049948">
    <property type="entry name" value="Cu_Am_ox_TPQ-bd"/>
</dbReference>
<feature type="domain" description="Copper amine oxidase catalytic" evidence="15">
    <location>
        <begin position="222"/>
        <end position="625"/>
    </location>
</feature>
<dbReference type="SUPFAM" id="SSF54416">
    <property type="entry name" value="Amine oxidase N-terminal region"/>
    <property type="match status" value="2"/>
</dbReference>
<feature type="modified residue" description="2',4',5'-topaquinone" evidence="12">
    <location>
        <position position="384"/>
    </location>
</feature>
<evidence type="ECO:0000256" key="7">
    <source>
        <dbReference type="ARBA" id="ARBA00022772"/>
    </source>
</evidence>
<reference evidence="18" key="1">
    <citation type="journal article" date="2014" name="Int. J. Syst. Evol. Microbiol.">
        <title>Complete genome sequence of Corynebacterium casei LMG S-19264T (=DSM 44701T), isolated from a smear-ripened cheese.</title>
        <authorList>
            <consortium name="US DOE Joint Genome Institute (JGI-PGF)"/>
            <person name="Walter F."/>
            <person name="Albersmeier A."/>
            <person name="Kalinowski J."/>
            <person name="Ruckert C."/>
        </authorList>
    </citation>
    <scope>NUCLEOTIDE SEQUENCE</scope>
    <source>
        <strain evidence="18">CGMCC 4.7308</strain>
    </source>
</reference>
<dbReference type="Proteomes" id="UP000655208">
    <property type="component" value="Unassembled WGS sequence"/>
</dbReference>
<dbReference type="Gene3D" id="3.10.450.40">
    <property type="match status" value="2"/>
</dbReference>
<dbReference type="Pfam" id="PF01179">
    <property type="entry name" value="Cu_amine_oxid"/>
    <property type="match status" value="1"/>
</dbReference>
<evidence type="ECO:0000313" key="18">
    <source>
        <dbReference type="EMBL" id="GGL97551.1"/>
    </source>
</evidence>
<evidence type="ECO:0000256" key="14">
    <source>
        <dbReference type="SAM" id="MobiDB-lite"/>
    </source>
</evidence>
<evidence type="ECO:0000256" key="3">
    <source>
        <dbReference type="ARBA" id="ARBA00001947"/>
    </source>
</evidence>
<comment type="cofactor">
    <cofactor evidence="1">
        <name>Cu cation</name>
        <dbReference type="ChEBI" id="CHEBI:23378"/>
    </cofactor>
</comment>
<evidence type="ECO:0000256" key="10">
    <source>
        <dbReference type="ARBA" id="ARBA00023211"/>
    </source>
</evidence>
<dbReference type="EMBL" id="BMNA01000003">
    <property type="protein sequence ID" value="GGL97551.1"/>
    <property type="molecule type" value="Genomic_DNA"/>
</dbReference>
<dbReference type="SUPFAM" id="SSF49998">
    <property type="entry name" value="Amine oxidase catalytic domain"/>
    <property type="match status" value="1"/>
</dbReference>
<keyword evidence="6 13" id="KW-0479">Metal-binding</keyword>
<evidence type="ECO:0000256" key="6">
    <source>
        <dbReference type="ARBA" id="ARBA00022723"/>
    </source>
</evidence>
<evidence type="ECO:0000256" key="1">
    <source>
        <dbReference type="ARBA" id="ARBA00001935"/>
    </source>
</evidence>
<evidence type="ECO:0000256" key="9">
    <source>
        <dbReference type="ARBA" id="ARBA00023008"/>
    </source>
</evidence>
<dbReference type="GO" id="GO:0008131">
    <property type="term" value="F:primary methylamine oxidase activity"/>
    <property type="evidence" value="ECO:0007669"/>
    <property type="project" value="InterPro"/>
</dbReference>
<evidence type="ECO:0000256" key="11">
    <source>
        <dbReference type="PIRSR" id="PIRSR600269-50"/>
    </source>
</evidence>
<dbReference type="EC" id="1.4.3.-" evidence="13"/>
<evidence type="ECO:0000259" key="17">
    <source>
        <dbReference type="Pfam" id="PF21994"/>
    </source>
</evidence>
<dbReference type="InterPro" id="IPR015798">
    <property type="entry name" value="Cu_amine_oxidase_C"/>
</dbReference>
<comment type="cofactor">
    <cofactor evidence="13">
        <name>Cu cation</name>
        <dbReference type="ChEBI" id="CHEBI:23378"/>
    </cofactor>
    <text evidence="13">Contains 1 topaquinone per subunit.</text>
</comment>
<comment type="similarity">
    <text evidence="4 13">Belongs to the copper/topaquinone oxidase family.</text>
</comment>